<protein>
    <submittedName>
        <fullName evidence="2">Uncharacterized protein</fullName>
    </submittedName>
</protein>
<keyword evidence="3" id="KW-1185">Reference proteome</keyword>
<comment type="caution">
    <text evidence="2">The sequence shown here is derived from an EMBL/GenBank/DDBJ whole genome shotgun (WGS) entry which is preliminary data.</text>
</comment>
<dbReference type="AlphaFoldDB" id="A0A9P4TTF7"/>
<evidence type="ECO:0000313" key="3">
    <source>
        <dbReference type="Proteomes" id="UP000800235"/>
    </source>
</evidence>
<dbReference type="Proteomes" id="UP000800235">
    <property type="component" value="Unassembled WGS sequence"/>
</dbReference>
<proteinExistence type="predicted"/>
<keyword evidence="1" id="KW-1133">Transmembrane helix</keyword>
<gene>
    <name evidence="2" type="ORF">EJ08DRAFT_654021</name>
</gene>
<evidence type="ECO:0000256" key="1">
    <source>
        <dbReference type="SAM" id="Phobius"/>
    </source>
</evidence>
<accession>A0A9P4TTF7</accession>
<dbReference type="EMBL" id="MU007117">
    <property type="protein sequence ID" value="KAF2419686.1"/>
    <property type="molecule type" value="Genomic_DNA"/>
</dbReference>
<organism evidence="2 3">
    <name type="scientific">Tothia fuscella</name>
    <dbReference type="NCBI Taxonomy" id="1048955"/>
    <lineage>
        <taxon>Eukaryota</taxon>
        <taxon>Fungi</taxon>
        <taxon>Dikarya</taxon>
        <taxon>Ascomycota</taxon>
        <taxon>Pezizomycotina</taxon>
        <taxon>Dothideomycetes</taxon>
        <taxon>Pleosporomycetidae</taxon>
        <taxon>Venturiales</taxon>
        <taxon>Cylindrosympodiaceae</taxon>
        <taxon>Tothia</taxon>
    </lineage>
</organism>
<keyword evidence="1" id="KW-0812">Transmembrane</keyword>
<feature type="transmembrane region" description="Helical" evidence="1">
    <location>
        <begin position="59"/>
        <end position="81"/>
    </location>
</feature>
<keyword evidence="1" id="KW-0472">Membrane</keyword>
<sequence length="83" mass="9561">MPTQALIQSLVVLFDQVLDRDYTPSVVEYNLFGVVDEEDVFFGIDRNVLRILRFYNKGIVVVIIAVIAVIAWLYFFVWMSAVS</sequence>
<evidence type="ECO:0000313" key="2">
    <source>
        <dbReference type="EMBL" id="KAF2419686.1"/>
    </source>
</evidence>
<reference evidence="2" key="1">
    <citation type="journal article" date="2020" name="Stud. Mycol.">
        <title>101 Dothideomycetes genomes: a test case for predicting lifestyles and emergence of pathogens.</title>
        <authorList>
            <person name="Haridas S."/>
            <person name="Albert R."/>
            <person name="Binder M."/>
            <person name="Bloem J."/>
            <person name="Labutti K."/>
            <person name="Salamov A."/>
            <person name="Andreopoulos B."/>
            <person name="Baker S."/>
            <person name="Barry K."/>
            <person name="Bills G."/>
            <person name="Bluhm B."/>
            <person name="Cannon C."/>
            <person name="Castanera R."/>
            <person name="Culley D."/>
            <person name="Daum C."/>
            <person name="Ezra D."/>
            <person name="Gonzalez J."/>
            <person name="Henrissat B."/>
            <person name="Kuo A."/>
            <person name="Liang C."/>
            <person name="Lipzen A."/>
            <person name="Lutzoni F."/>
            <person name="Magnuson J."/>
            <person name="Mondo S."/>
            <person name="Nolan M."/>
            <person name="Ohm R."/>
            <person name="Pangilinan J."/>
            <person name="Park H.-J."/>
            <person name="Ramirez L."/>
            <person name="Alfaro M."/>
            <person name="Sun H."/>
            <person name="Tritt A."/>
            <person name="Yoshinaga Y."/>
            <person name="Zwiers L.-H."/>
            <person name="Turgeon B."/>
            <person name="Goodwin S."/>
            <person name="Spatafora J."/>
            <person name="Crous P."/>
            <person name="Grigoriev I."/>
        </authorList>
    </citation>
    <scope>NUCLEOTIDE SEQUENCE</scope>
    <source>
        <strain evidence="2">CBS 130266</strain>
    </source>
</reference>
<name>A0A9P4TTF7_9PEZI</name>